<feature type="compositionally biased region" description="Basic and acidic residues" evidence="1">
    <location>
        <begin position="326"/>
        <end position="370"/>
    </location>
</feature>
<evidence type="ECO:0000256" key="1">
    <source>
        <dbReference type="SAM" id="MobiDB-lite"/>
    </source>
</evidence>
<evidence type="ECO:0000313" key="2">
    <source>
        <dbReference type="EMBL" id="PNY28844.1"/>
    </source>
</evidence>
<dbReference type="Proteomes" id="UP000236621">
    <property type="component" value="Unassembled WGS sequence"/>
</dbReference>
<feature type="compositionally biased region" description="Polar residues" evidence="1">
    <location>
        <begin position="422"/>
        <end position="433"/>
    </location>
</feature>
<dbReference type="STRING" id="45235.A0A2K3QMT9"/>
<feature type="region of interest" description="Disordered" evidence="1">
    <location>
        <begin position="197"/>
        <end position="255"/>
    </location>
</feature>
<evidence type="ECO:0000313" key="3">
    <source>
        <dbReference type="Proteomes" id="UP000236621"/>
    </source>
</evidence>
<comment type="caution">
    <text evidence="2">The sequence shown here is derived from an EMBL/GenBank/DDBJ whole genome shotgun (WGS) entry which is preliminary data.</text>
</comment>
<feature type="region of interest" description="Disordered" evidence="1">
    <location>
        <begin position="421"/>
        <end position="450"/>
    </location>
</feature>
<dbReference type="AlphaFoldDB" id="A0A2K3QMT9"/>
<organism evidence="2 3">
    <name type="scientific">Tolypocladium capitatum</name>
    <dbReference type="NCBI Taxonomy" id="45235"/>
    <lineage>
        <taxon>Eukaryota</taxon>
        <taxon>Fungi</taxon>
        <taxon>Dikarya</taxon>
        <taxon>Ascomycota</taxon>
        <taxon>Pezizomycotina</taxon>
        <taxon>Sordariomycetes</taxon>
        <taxon>Hypocreomycetidae</taxon>
        <taxon>Hypocreales</taxon>
        <taxon>Ophiocordycipitaceae</taxon>
        <taxon>Tolypocladium</taxon>
    </lineage>
</organism>
<feature type="compositionally biased region" description="Basic and acidic residues" evidence="1">
    <location>
        <begin position="304"/>
        <end position="315"/>
    </location>
</feature>
<dbReference type="OrthoDB" id="4941035at2759"/>
<feature type="compositionally biased region" description="Low complexity" evidence="1">
    <location>
        <begin position="245"/>
        <end position="255"/>
    </location>
</feature>
<reference evidence="2 3" key="1">
    <citation type="submission" date="2017-08" db="EMBL/GenBank/DDBJ databases">
        <title>Harnessing the power of phylogenomics to disentangle the directionality and signatures of interkingdom host jumping in the parasitic fungal genus Tolypocladium.</title>
        <authorList>
            <person name="Quandt C.A."/>
            <person name="Patterson W."/>
            <person name="Spatafora J.W."/>
        </authorList>
    </citation>
    <scope>NUCLEOTIDE SEQUENCE [LARGE SCALE GENOMIC DNA]</scope>
    <source>
        <strain evidence="2 3">CBS 113982</strain>
    </source>
</reference>
<name>A0A2K3QMT9_9HYPO</name>
<feature type="region of interest" description="Disordered" evidence="1">
    <location>
        <begin position="298"/>
        <end position="379"/>
    </location>
</feature>
<accession>A0A2K3QMT9</accession>
<protein>
    <submittedName>
        <fullName evidence="2">Uncharacterized protein</fullName>
    </submittedName>
</protein>
<gene>
    <name evidence="2" type="ORF">TCAP_01235</name>
</gene>
<dbReference type="EMBL" id="NRSZ01000200">
    <property type="protein sequence ID" value="PNY28844.1"/>
    <property type="molecule type" value="Genomic_DNA"/>
</dbReference>
<sequence length="450" mass="48449">MRHATDYPVYALTQFIVEPSYESLNDLATCLLWNTECMHVQWINQALVSLRRTRWNVLLRSTPVLFREVSWTWTIKGECTPLVTIPCAPKSKQWFCHLHVALNASSALMAQQLHVGHVQPHRTVKRARSVVQDRDATVQVPRSELLDILSKRNSPEQQVAALLPSRIRSPTLTTETAMANTSCSLLGASTAKRVRNASGSMEAMAAAQKKGPNASLKSSGATPDKDAVPSSSSSKENEGAANVGSPSVPSAPIISVDSSDDQAAKSAAVGYVTAVYNAAESSSGCWRLHSLGVDTKVSNFAGSRRGDPSYYRHGDEDEPDGCNHYAEGHGDLSMDHASRATEETKFQDYNKAKLGKASRDTKDADKRAEKNILPSGNAKIPSCSMGSNHILSNSTVQEVEVLVNDEPCLSTVLTETPMLVGSESTPALTSELSNAGARMPASKGAAETKQ</sequence>
<keyword evidence="3" id="KW-1185">Reference proteome</keyword>
<proteinExistence type="predicted"/>